<keyword evidence="2" id="KW-1185">Reference proteome</keyword>
<dbReference type="Proteomes" id="UP001320148">
    <property type="component" value="Chromosome"/>
</dbReference>
<dbReference type="EMBL" id="AP024488">
    <property type="protein sequence ID" value="BCS97382.1"/>
    <property type="molecule type" value="Genomic_DNA"/>
</dbReference>
<sequence length="77" mass="8325">MIVAVRVAGEIVKEGGVKRQTAKAVSCDITMRRLFHAWADSLMEPMPRAVFRGCSVPFAPTGGAEIIAVTARRLRAV</sequence>
<name>A0ABM7PJP9_9BACT</name>
<accession>A0ABM7PJP9</accession>
<evidence type="ECO:0000313" key="1">
    <source>
        <dbReference type="EMBL" id="BCS97382.1"/>
    </source>
</evidence>
<evidence type="ECO:0000313" key="2">
    <source>
        <dbReference type="Proteomes" id="UP001320148"/>
    </source>
</evidence>
<reference evidence="1 2" key="1">
    <citation type="submission" date="2021-02" db="EMBL/GenBank/DDBJ databases">
        <title>Complete genome of Desulfoluna sp. strain ASN36.</title>
        <authorList>
            <person name="Takahashi A."/>
            <person name="Kojima H."/>
            <person name="Fukui M."/>
        </authorList>
    </citation>
    <scope>NUCLEOTIDE SEQUENCE [LARGE SCALE GENOMIC DNA]</scope>
    <source>
        <strain evidence="1 2">ASN36</strain>
    </source>
</reference>
<proteinExistence type="predicted"/>
<protein>
    <submittedName>
        <fullName evidence="1">Uncharacterized protein</fullName>
    </submittedName>
</protein>
<organism evidence="1 2">
    <name type="scientific">Desulfoluna limicola</name>
    <dbReference type="NCBI Taxonomy" id="2810562"/>
    <lineage>
        <taxon>Bacteria</taxon>
        <taxon>Pseudomonadati</taxon>
        <taxon>Thermodesulfobacteriota</taxon>
        <taxon>Desulfobacteria</taxon>
        <taxon>Desulfobacterales</taxon>
        <taxon>Desulfolunaceae</taxon>
        <taxon>Desulfoluna</taxon>
    </lineage>
</organism>
<gene>
    <name evidence="1" type="ORF">DSLASN_30140</name>
</gene>